<evidence type="ECO:0000256" key="1">
    <source>
        <dbReference type="SAM" id="MobiDB-lite"/>
    </source>
</evidence>
<feature type="compositionally biased region" description="Basic and acidic residues" evidence="1">
    <location>
        <begin position="306"/>
        <end position="320"/>
    </location>
</feature>
<accession>A0A1E3PLK6</accession>
<dbReference type="EMBL" id="KV454409">
    <property type="protein sequence ID" value="ODQ66170.1"/>
    <property type="molecule type" value="Genomic_DNA"/>
</dbReference>
<feature type="compositionally biased region" description="Basic and acidic residues" evidence="1">
    <location>
        <begin position="23"/>
        <end position="33"/>
    </location>
</feature>
<evidence type="ECO:0000313" key="3">
    <source>
        <dbReference type="EMBL" id="ODQ66170.1"/>
    </source>
</evidence>
<feature type="compositionally biased region" description="Polar residues" evidence="1">
    <location>
        <begin position="124"/>
        <end position="151"/>
    </location>
</feature>
<feature type="region of interest" description="Disordered" evidence="1">
    <location>
        <begin position="23"/>
        <end position="152"/>
    </location>
</feature>
<organism evidence="3 4">
    <name type="scientific">Nadsonia fulvescens var. elongata DSM 6958</name>
    <dbReference type="NCBI Taxonomy" id="857566"/>
    <lineage>
        <taxon>Eukaryota</taxon>
        <taxon>Fungi</taxon>
        <taxon>Dikarya</taxon>
        <taxon>Ascomycota</taxon>
        <taxon>Saccharomycotina</taxon>
        <taxon>Dipodascomycetes</taxon>
        <taxon>Dipodascales</taxon>
        <taxon>Dipodascales incertae sedis</taxon>
        <taxon>Nadsonia</taxon>
    </lineage>
</organism>
<dbReference type="Pfam" id="PF00582">
    <property type="entry name" value="Usp"/>
    <property type="match status" value="1"/>
</dbReference>
<protein>
    <recommendedName>
        <fullName evidence="2">UspA domain-containing protein</fullName>
    </recommendedName>
</protein>
<name>A0A1E3PLK6_9ASCO</name>
<feature type="compositionally biased region" description="Acidic residues" evidence="1">
    <location>
        <begin position="321"/>
        <end position="353"/>
    </location>
</feature>
<gene>
    <name evidence="3" type="ORF">NADFUDRAFT_78804</name>
</gene>
<dbReference type="Proteomes" id="UP000095009">
    <property type="component" value="Unassembled WGS sequence"/>
</dbReference>
<feature type="compositionally biased region" description="Polar residues" evidence="1">
    <location>
        <begin position="270"/>
        <end position="283"/>
    </location>
</feature>
<dbReference type="PANTHER" id="PTHR46100:SF4">
    <property type="entry name" value="USPA DOMAIN-CONTAINING PROTEIN"/>
    <property type="match status" value="1"/>
</dbReference>
<feature type="domain" description="UspA" evidence="2">
    <location>
        <begin position="486"/>
        <end position="623"/>
    </location>
</feature>
<dbReference type="InterPro" id="IPR006015">
    <property type="entry name" value="Universal_stress_UspA"/>
</dbReference>
<feature type="compositionally biased region" description="Low complexity" evidence="1">
    <location>
        <begin position="64"/>
        <end position="75"/>
    </location>
</feature>
<dbReference type="AlphaFoldDB" id="A0A1E3PLK6"/>
<feature type="compositionally biased region" description="Low complexity" evidence="1">
    <location>
        <begin position="44"/>
        <end position="57"/>
    </location>
</feature>
<dbReference type="PANTHER" id="PTHR46100">
    <property type="entry name" value="IMP2'P"/>
    <property type="match status" value="1"/>
</dbReference>
<evidence type="ECO:0000313" key="4">
    <source>
        <dbReference type="Proteomes" id="UP000095009"/>
    </source>
</evidence>
<feature type="region of interest" description="Disordered" evidence="1">
    <location>
        <begin position="266"/>
        <end position="371"/>
    </location>
</feature>
<dbReference type="InterPro" id="IPR006016">
    <property type="entry name" value="UspA"/>
</dbReference>
<reference evidence="3 4" key="1">
    <citation type="journal article" date="2016" name="Proc. Natl. Acad. Sci. U.S.A.">
        <title>Comparative genomics of biotechnologically important yeasts.</title>
        <authorList>
            <person name="Riley R."/>
            <person name="Haridas S."/>
            <person name="Wolfe K.H."/>
            <person name="Lopes M.R."/>
            <person name="Hittinger C.T."/>
            <person name="Goeker M."/>
            <person name="Salamov A.A."/>
            <person name="Wisecaver J.H."/>
            <person name="Long T.M."/>
            <person name="Calvey C.H."/>
            <person name="Aerts A.L."/>
            <person name="Barry K.W."/>
            <person name="Choi C."/>
            <person name="Clum A."/>
            <person name="Coughlan A.Y."/>
            <person name="Deshpande S."/>
            <person name="Douglass A.P."/>
            <person name="Hanson S.J."/>
            <person name="Klenk H.-P."/>
            <person name="LaButti K.M."/>
            <person name="Lapidus A."/>
            <person name="Lindquist E.A."/>
            <person name="Lipzen A.M."/>
            <person name="Meier-Kolthoff J.P."/>
            <person name="Ohm R.A."/>
            <person name="Otillar R.P."/>
            <person name="Pangilinan J.L."/>
            <person name="Peng Y."/>
            <person name="Rokas A."/>
            <person name="Rosa C.A."/>
            <person name="Scheuner C."/>
            <person name="Sibirny A.A."/>
            <person name="Slot J.C."/>
            <person name="Stielow J.B."/>
            <person name="Sun H."/>
            <person name="Kurtzman C.P."/>
            <person name="Blackwell M."/>
            <person name="Grigoriev I.V."/>
            <person name="Jeffries T.W."/>
        </authorList>
    </citation>
    <scope>NUCLEOTIDE SEQUENCE [LARGE SCALE GENOMIC DNA]</scope>
    <source>
        <strain evidence="3 4">DSM 6958</strain>
    </source>
</reference>
<feature type="compositionally biased region" description="Polar residues" evidence="1">
    <location>
        <begin position="89"/>
        <end position="112"/>
    </location>
</feature>
<dbReference type="InterPro" id="IPR014729">
    <property type="entry name" value="Rossmann-like_a/b/a_fold"/>
</dbReference>
<evidence type="ECO:0000259" key="2">
    <source>
        <dbReference type="Pfam" id="PF00582"/>
    </source>
</evidence>
<dbReference type="STRING" id="857566.A0A1E3PLK6"/>
<proteinExistence type="predicted"/>
<dbReference type="PRINTS" id="PR01438">
    <property type="entry name" value="UNVRSLSTRESS"/>
</dbReference>
<dbReference type="OrthoDB" id="992776at2759"/>
<dbReference type="SUPFAM" id="SSF52402">
    <property type="entry name" value="Adenine nucleotide alpha hydrolases-like"/>
    <property type="match status" value="1"/>
</dbReference>
<keyword evidence="4" id="KW-1185">Reference proteome</keyword>
<dbReference type="Gene3D" id="3.40.50.620">
    <property type="entry name" value="HUPs"/>
    <property type="match status" value="1"/>
</dbReference>
<dbReference type="CDD" id="cd23659">
    <property type="entry name" value="USP_At3g01520-like"/>
    <property type="match status" value="1"/>
</dbReference>
<feature type="compositionally biased region" description="Basic and acidic residues" evidence="1">
    <location>
        <begin position="359"/>
        <end position="370"/>
    </location>
</feature>
<sequence length="654" mass="71757">MSLEAALEEERLEIMKILDAQRLKKEQQQREQQEQSSPLTNNYLTPSPLPLASSNSSTKNTGTQRSQSSDSRNQRPVSMLLNDSPYDFSKSTTATLPGSGGNSKPRSKSQGHSDLPVPRIFLPPTSSTQGPTPIPNTNYNRSVSRSKSPISLSRDRETLIKQLTELDLTSADVDIAQVVQAAKAAHVDLSTIPLKAKKTKSKFFGFGSSGSANNYNGINSSSDLIDGDSGGISPRVPLTADEVERSIQNYSSKFDDAYTALDTSAIYGPSKSNMKTNSRSLSVSDVEGSGARYRRRSSSTDGRSPSIDRRLEKDPKKDGESDSSDDSDAEVMVDDDSDSDMDSDSDTDSDEEVSPTKFASEDRKKEEERIVPTPHKVKSLIDDLPQPPGPSYKEYLAYKRRIIHPNTAFYTDNCDAGLGEGDIEDTPYTSDQEEILDFRRAAKLPFKVSAIESNSTNKRVIRTIVRGDLPDFEPNSSSSSGVKSYIVATDLSPESNYALEWTIGTVLRDNNVLYTVCAFEDDSETSDSLIDTAENESERIRAMNTLTATIENLLKRTRLQVHVVIEVIHSKSPKHLLTEIIDVISPTLVILGSRGRSALKGVLLGSFSNYIVSKSSVPVMVARKRLKHGGSADARKVRLSNNLRGHSLRDARVD</sequence>